<dbReference type="RefSeq" id="WP_198570704.1">
    <property type="nucleotide sequence ID" value="NZ_CP066167.1"/>
</dbReference>
<evidence type="ECO:0000259" key="9">
    <source>
        <dbReference type="Pfam" id="PF11967"/>
    </source>
</evidence>
<dbReference type="InterPro" id="IPR022572">
    <property type="entry name" value="DNA_rep/recomb_RecO_N"/>
</dbReference>
<reference evidence="10 11" key="1">
    <citation type="submission" date="2020-12" db="EMBL/GenBank/DDBJ databases">
        <authorList>
            <person name="Shan Y."/>
        </authorList>
    </citation>
    <scope>NUCLEOTIDE SEQUENCE [LARGE SCALE GENOMIC DNA]</scope>
    <source>
        <strain evidence="11">csc3.9</strain>
    </source>
</reference>
<evidence type="ECO:0000256" key="4">
    <source>
        <dbReference type="ARBA" id="ARBA00022763"/>
    </source>
</evidence>
<dbReference type="InterPro" id="IPR042242">
    <property type="entry name" value="RecO_C"/>
</dbReference>
<dbReference type="InterPro" id="IPR003717">
    <property type="entry name" value="RecO"/>
</dbReference>
<evidence type="ECO:0000256" key="8">
    <source>
        <dbReference type="HAMAP-Rule" id="MF_00201"/>
    </source>
</evidence>
<evidence type="ECO:0000256" key="6">
    <source>
        <dbReference type="ARBA" id="ARBA00023204"/>
    </source>
</evidence>
<evidence type="ECO:0000256" key="7">
    <source>
        <dbReference type="ARBA" id="ARBA00033409"/>
    </source>
</evidence>
<dbReference type="InterPro" id="IPR037278">
    <property type="entry name" value="ARFGAP/RecO"/>
</dbReference>
<comment type="similarity">
    <text evidence="2 8">Belongs to the RecO family.</text>
</comment>
<dbReference type="SUPFAM" id="SSF57863">
    <property type="entry name" value="ArfGap/RecO-like zinc finger"/>
    <property type="match status" value="1"/>
</dbReference>
<protein>
    <recommendedName>
        <fullName evidence="3 8">DNA repair protein RecO</fullName>
    </recommendedName>
    <alternativeName>
        <fullName evidence="7 8">Recombination protein O</fullName>
    </alternativeName>
</protein>
<name>A0A7T4R2T2_9GAMM</name>
<keyword evidence="6 8" id="KW-0234">DNA repair</keyword>
<dbReference type="GO" id="GO:0006310">
    <property type="term" value="P:DNA recombination"/>
    <property type="evidence" value="ECO:0007669"/>
    <property type="project" value="UniProtKB-UniRule"/>
</dbReference>
<dbReference type="Pfam" id="PF02565">
    <property type="entry name" value="RecO_C"/>
    <property type="match status" value="1"/>
</dbReference>
<dbReference type="Proteomes" id="UP000596063">
    <property type="component" value="Chromosome"/>
</dbReference>
<sequence>MSHIDAEPAFILHLRPYRDSSALIDVLSHRQGKVSCVVKGLRGGSKSRQAWRAGLQPFNLLLLSWRGRTELKTLSDVQPQRQYRLAGQVQFYGLYLNELTQRLLHDHDPHPDIFEHYVHSLADLSQSGMSEAVLRRYEFALLRALGYGVEPGYCADNGSAVDPRGRYRFVPEYGMQRVAEGELGFDGEVLLQIAAGQFEGEALRVAKRLTRSALAPLLGDRPLRSRELFVGAAGGGDRGELTK</sequence>
<evidence type="ECO:0000256" key="5">
    <source>
        <dbReference type="ARBA" id="ARBA00023172"/>
    </source>
</evidence>
<keyword evidence="5 8" id="KW-0233">DNA recombination</keyword>
<dbReference type="NCBIfam" id="TIGR00613">
    <property type="entry name" value="reco"/>
    <property type="match status" value="1"/>
</dbReference>
<dbReference type="HAMAP" id="MF_00201">
    <property type="entry name" value="RecO"/>
    <property type="match status" value="1"/>
</dbReference>
<dbReference type="PANTHER" id="PTHR33991:SF1">
    <property type="entry name" value="DNA REPAIR PROTEIN RECO"/>
    <property type="match status" value="1"/>
</dbReference>
<evidence type="ECO:0000256" key="1">
    <source>
        <dbReference type="ARBA" id="ARBA00003065"/>
    </source>
</evidence>
<accession>A0A7T4R2T2</accession>
<organism evidence="10 11">
    <name type="scientific">Spongiibacter nanhainus</name>
    <dbReference type="NCBI Taxonomy" id="2794344"/>
    <lineage>
        <taxon>Bacteria</taxon>
        <taxon>Pseudomonadati</taxon>
        <taxon>Pseudomonadota</taxon>
        <taxon>Gammaproteobacteria</taxon>
        <taxon>Cellvibrionales</taxon>
        <taxon>Spongiibacteraceae</taxon>
        <taxon>Spongiibacter</taxon>
    </lineage>
</organism>
<dbReference type="Gene3D" id="1.20.1440.120">
    <property type="entry name" value="Recombination protein O, C-terminal domain"/>
    <property type="match status" value="1"/>
</dbReference>
<evidence type="ECO:0000256" key="2">
    <source>
        <dbReference type="ARBA" id="ARBA00007452"/>
    </source>
</evidence>
<dbReference type="GO" id="GO:0043590">
    <property type="term" value="C:bacterial nucleoid"/>
    <property type="evidence" value="ECO:0007669"/>
    <property type="project" value="TreeGrafter"/>
</dbReference>
<proteinExistence type="inferred from homology"/>
<dbReference type="InterPro" id="IPR012340">
    <property type="entry name" value="NA-bd_OB-fold"/>
</dbReference>
<dbReference type="EMBL" id="CP066167">
    <property type="protein sequence ID" value="QQD19219.1"/>
    <property type="molecule type" value="Genomic_DNA"/>
</dbReference>
<keyword evidence="4 8" id="KW-0227">DNA damage</keyword>
<dbReference type="AlphaFoldDB" id="A0A7T4R2T2"/>
<evidence type="ECO:0000313" key="11">
    <source>
        <dbReference type="Proteomes" id="UP000596063"/>
    </source>
</evidence>
<dbReference type="PANTHER" id="PTHR33991">
    <property type="entry name" value="DNA REPAIR PROTEIN RECO"/>
    <property type="match status" value="1"/>
</dbReference>
<keyword evidence="11" id="KW-1185">Reference proteome</keyword>
<gene>
    <name evidence="8 10" type="primary">recO</name>
    <name evidence="10" type="ORF">I6N98_05030</name>
</gene>
<dbReference type="SUPFAM" id="SSF50249">
    <property type="entry name" value="Nucleic acid-binding proteins"/>
    <property type="match status" value="1"/>
</dbReference>
<evidence type="ECO:0000313" key="10">
    <source>
        <dbReference type="EMBL" id="QQD19219.1"/>
    </source>
</evidence>
<evidence type="ECO:0000256" key="3">
    <source>
        <dbReference type="ARBA" id="ARBA00021310"/>
    </source>
</evidence>
<dbReference type="Gene3D" id="2.40.50.140">
    <property type="entry name" value="Nucleic acid-binding proteins"/>
    <property type="match status" value="1"/>
</dbReference>
<dbReference type="Pfam" id="PF11967">
    <property type="entry name" value="RecO_N"/>
    <property type="match status" value="1"/>
</dbReference>
<dbReference type="GO" id="GO:0006302">
    <property type="term" value="P:double-strand break repair"/>
    <property type="evidence" value="ECO:0007669"/>
    <property type="project" value="TreeGrafter"/>
</dbReference>
<dbReference type="KEGG" id="snan:I6N98_05030"/>
<comment type="function">
    <text evidence="1 8">Involved in DNA repair and RecF pathway recombination.</text>
</comment>
<feature type="domain" description="DNA replication/recombination mediator RecO N-terminal" evidence="9">
    <location>
        <begin position="7"/>
        <end position="81"/>
    </location>
</feature>